<proteinExistence type="predicted"/>
<feature type="transmembrane region" description="Helical" evidence="5">
    <location>
        <begin position="208"/>
        <end position="238"/>
    </location>
</feature>
<feature type="transmembrane region" description="Helical" evidence="5">
    <location>
        <begin position="67"/>
        <end position="91"/>
    </location>
</feature>
<evidence type="ECO:0000256" key="4">
    <source>
        <dbReference type="ARBA" id="ARBA00023136"/>
    </source>
</evidence>
<dbReference type="AlphaFoldDB" id="A0A1W1E721"/>
<feature type="transmembrane region" description="Helical" evidence="5">
    <location>
        <begin position="23"/>
        <end position="47"/>
    </location>
</feature>
<comment type="subcellular location">
    <subcellularLocation>
        <location evidence="1">Membrane</location>
        <topology evidence="1">Multi-pass membrane protein</topology>
    </subcellularLocation>
</comment>
<sequence length="306" mass="35033">MNTISKAIVLGFKEIVNWHTMKYILLSGTIVTLVWLGIGVALWDGIIALTSKVVEMVPFSMVRSNGAWMLSTFLWFQLTLVTFALIFAFFGNLILRKISKEKYTIFSLMILFGSGVFWGIVWFLKGDYIYQQFLKLLTWLPFETVEKGIAFLIGFYLIYNAIVITMLFVASMVSEAVVEDIEIREFAEDDVVRDNTFKTVKYTLKDTVIFIGVSLLAFPLLFIPVLNIFVQIALWVWMTKDTITYDALALTHENVNASLKKNFVTGIWTITLISVLFYFIPVLNIFGPFFGTIAMFFYIKNSTKAE</sequence>
<protein>
    <submittedName>
        <fullName evidence="6">Probable transmembrane protein</fullName>
    </submittedName>
</protein>
<evidence type="ECO:0000256" key="1">
    <source>
        <dbReference type="ARBA" id="ARBA00004141"/>
    </source>
</evidence>
<keyword evidence="2 5" id="KW-0812">Transmembrane</keyword>
<evidence type="ECO:0000256" key="2">
    <source>
        <dbReference type="ARBA" id="ARBA00022692"/>
    </source>
</evidence>
<evidence type="ECO:0000313" key="6">
    <source>
        <dbReference type="EMBL" id="SFV89657.1"/>
    </source>
</evidence>
<organism evidence="6">
    <name type="scientific">hydrothermal vent metagenome</name>
    <dbReference type="NCBI Taxonomy" id="652676"/>
    <lineage>
        <taxon>unclassified sequences</taxon>
        <taxon>metagenomes</taxon>
        <taxon>ecological metagenomes</taxon>
    </lineage>
</organism>
<feature type="transmembrane region" description="Helical" evidence="5">
    <location>
        <begin position="103"/>
        <end position="124"/>
    </location>
</feature>
<feature type="transmembrane region" description="Helical" evidence="5">
    <location>
        <begin position="149"/>
        <end position="170"/>
    </location>
</feature>
<reference evidence="6" key="1">
    <citation type="submission" date="2016-10" db="EMBL/GenBank/DDBJ databases">
        <authorList>
            <person name="de Groot N.N."/>
        </authorList>
    </citation>
    <scope>NUCLEOTIDE SEQUENCE</scope>
</reference>
<evidence type="ECO:0000256" key="5">
    <source>
        <dbReference type="SAM" id="Phobius"/>
    </source>
</evidence>
<dbReference type="InterPro" id="IPR059112">
    <property type="entry name" value="CysZ/EI24"/>
</dbReference>
<feature type="transmembrane region" description="Helical" evidence="5">
    <location>
        <begin position="266"/>
        <end position="299"/>
    </location>
</feature>
<dbReference type="Pfam" id="PF07264">
    <property type="entry name" value="EI24"/>
    <property type="match status" value="1"/>
</dbReference>
<gene>
    <name evidence="6" type="ORF">MNB_SV-4-215</name>
</gene>
<keyword evidence="4 5" id="KW-0472">Membrane</keyword>
<dbReference type="EMBL" id="FPIB01000001">
    <property type="protein sequence ID" value="SFV89657.1"/>
    <property type="molecule type" value="Genomic_DNA"/>
</dbReference>
<accession>A0A1W1E721</accession>
<evidence type="ECO:0000256" key="3">
    <source>
        <dbReference type="ARBA" id="ARBA00022989"/>
    </source>
</evidence>
<name>A0A1W1E721_9ZZZZ</name>
<keyword evidence="3 5" id="KW-1133">Transmembrane helix</keyword>